<evidence type="ECO:0000256" key="3">
    <source>
        <dbReference type="ARBA" id="ARBA00023315"/>
    </source>
</evidence>
<dbReference type="PANTHER" id="PTHR10434">
    <property type="entry name" value="1-ACYL-SN-GLYCEROL-3-PHOSPHATE ACYLTRANSFERASE"/>
    <property type="match status" value="1"/>
</dbReference>
<protein>
    <submittedName>
        <fullName evidence="5">1-acyl-sn-glycerol-3-phosphate acyltransferase</fullName>
    </submittedName>
</protein>
<dbReference type="RefSeq" id="WP_213497016.1">
    <property type="nucleotide sequence ID" value="NZ_CP074694.1"/>
</dbReference>
<name>A0A8E6B6L4_9BACT</name>
<dbReference type="EMBL" id="CP074694">
    <property type="protein sequence ID" value="QVL32244.1"/>
    <property type="molecule type" value="Genomic_DNA"/>
</dbReference>
<comment type="pathway">
    <text evidence="1">Lipid metabolism.</text>
</comment>
<gene>
    <name evidence="5" type="ORF">KIH39_26000</name>
</gene>
<dbReference type="CDD" id="cd07989">
    <property type="entry name" value="LPLAT_AGPAT-like"/>
    <property type="match status" value="1"/>
</dbReference>
<dbReference type="AlphaFoldDB" id="A0A8E6B6L4"/>
<organism evidence="5 6">
    <name type="scientific">Telmatocola sphagniphila</name>
    <dbReference type="NCBI Taxonomy" id="1123043"/>
    <lineage>
        <taxon>Bacteria</taxon>
        <taxon>Pseudomonadati</taxon>
        <taxon>Planctomycetota</taxon>
        <taxon>Planctomycetia</taxon>
        <taxon>Gemmatales</taxon>
        <taxon>Gemmataceae</taxon>
    </lineage>
</organism>
<accession>A0A8E6B6L4</accession>
<evidence type="ECO:0000313" key="6">
    <source>
        <dbReference type="Proteomes" id="UP000676194"/>
    </source>
</evidence>
<dbReference type="Proteomes" id="UP000676194">
    <property type="component" value="Chromosome"/>
</dbReference>
<dbReference type="SUPFAM" id="SSF69593">
    <property type="entry name" value="Glycerol-3-phosphate (1)-acyltransferase"/>
    <property type="match status" value="1"/>
</dbReference>
<feature type="domain" description="Phospholipid/glycerol acyltransferase" evidence="4">
    <location>
        <begin position="41"/>
        <end position="153"/>
    </location>
</feature>
<dbReference type="Pfam" id="PF01553">
    <property type="entry name" value="Acyltransferase"/>
    <property type="match status" value="1"/>
</dbReference>
<dbReference type="InterPro" id="IPR002123">
    <property type="entry name" value="Plipid/glycerol_acylTrfase"/>
</dbReference>
<evidence type="ECO:0000256" key="2">
    <source>
        <dbReference type="ARBA" id="ARBA00022679"/>
    </source>
</evidence>
<keyword evidence="3 5" id="KW-0012">Acyltransferase</keyword>
<dbReference type="SMART" id="SM00563">
    <property type="entry name" value="PlsC"/>
    <property type="match status" value="1"/>
</dbReference>
<keyword evidence="6" id="KW-1185">Reference proteome</keyword>
<dbReference type="GO" id="GO:0006654">
    <property type="term" value="P:phosphatidic acid biosynthetic process"/>
    <property type="evidence" value="ECO:0007669"/>
    <property type="project" value="TreeGrafter"/>
</dbReference>
<dbReference type="PANTHER" id="PTHR10434:SF40">
    <property type="entry name" value="1-ACYL-SN-GLYCEROL-3-PHOSPHATE ACYLTRANSFERASE"/>
    <property type="match status" value="1"/>
</dbReference>
<sequence length="220" mass="24590">MSPWLARRWYDCVFWSSFVGFGFGHSLRVIGRKNMPESGPVLVIANHQSYLDPVLVGLASRRYLAYLARESLFRNRFFKGLIESLDALPIDNKGLGKEGLQGTLSLLNRGKCVLVFPEGERTPDGEVHPFKPGISLLIKKNAAPIVPVGIEGAFAAWSRFKKTPSFSPLFLPPNPATIALSVGEAIDPNQLRNLSREESIAFLQQKVQIEFQKARQLKRK</sequence>
<keyword evidence="2" id="KW-0808">Transferase</keyword>
<evidence type="ECO:0000259" key="4">
    <source>
        <dbReference type="SMART" id="SM00563"/>
    </source>
</evidence>
<dbReference type="GO" id="GO:0003841">
    <property type="term" value="F:1-acylglycerol-3-phosphate O-acyltransferase activity"/>
    <property type="evidence" value="ECO:0007669"/>
    <property type="project" value="TreeGrafter"/>
</dbReference>
<reference evidence="5" key="1">
    <citation type="submission" date="2021-05" db="EMBL/GenBank/DDBJ databases">
        <title>Complete genome sequence of the cellulolytic planctomycete Telmatocola sphagniphila SP2T and characterization of the first cellulase from planctomycetes.</title>
        <authorList>
            <person name="Rakitin A.L."/>
            <person name="Beletsky A.V."/>
            <person name="Naumoff D.G."/>
            <person name="Kulichevskaya I.S."/>
            <person name="Mardanov A.V."/>
            <person name="Ravin N.V."/>
            <person name="Dedysh S.N."/>
        </authorList>
    </citation>
    <scope>NUCLEOTIDE SEQUENCE</scope>
    <source>
        <strain evidence="5">SP2T</strain>
    </source>
</reference>
<evidence type="ECO:0000313" key="5">
    <source>
        <dbReference type="EMBL" id="QVL32244.1"/>
    </source>
</evidence>
<evidence type="ECO:0000256" key="1">
    <source>
        <dbReference type="ARBA" id="ARBA00005189"/>
    </source>
</evidence>
<proteinExistence type="predicted"/>
<dbReference type="KEGG" id="tsph:KIH39_26000"/>